<evidence type="ECO:0000313" key="2">
    <source>
        <dbReference type="WBParaSite" id="nRc.2.0.1.t40201-RA"/>
    </source>
</evidence>
<dbReference type="AlphaFoldDB" id="A0A915KN37"/>
<dbReference type="WBParaSite" id="nRc.2.0.1.t40201-RA">
    <property type="protein sequence ID" value="nRc.2.0.1.t40201-RA"/>
    <property type="gene ID" value="nRc.2.0.1.g40201"/>
</dbReference>
<name>A0A915KN37_ROMCU</name>
<organism evidence="1 2">
    <name type="scientific">Romanomermis culicivorax</name>
    <name type="common">Nematode worm</name>
    <dbReference type="NCBI Taxonomy" id="13658"/>
    <lineage>
        <taxon>Eukaryota</taxon>
        <taxon>Metazoa</taxon>
        <taxon>Ecdysozoa</taxon>
        <taxon>Nematoda</taxon>
        <taxon>Enoplea</taxon>
        <taxon>Dorylaimia</taxon>
        <taxon>Mermithida</taxon>
        <taxon>Mermithoidea</taxon>
        <taxon>Mermithidae</taxon>
        <taxon>Romanomermis</taxon>
    </lineage>
</organism>
<accession>A0A915KN37</accession>
<keyword evidence="1" id="KW-1185">Reference proteome</keyword>
<protein>
    <submittedName>
        <fullName evidence="2">LAGLIDADG homing endonuclease</fullName>
    </submittedName>
</protein>
<proteinExistence type="predicted"/>
<reference evidence="2" key="1">
    <citation type="submission" date="2022-11" db="UniProtKB">
        <authorList>
            <consortium name="WormBaseParasite"/>
        </authorList>
    </citation>
    <scope>IDENTIFICATION</scope>
</reference>
<dbReference type="Proteomes" id="UP000887565">
    <property type="component" value="Unplaced"/>
</dbReference>
<evidence type="ECO:0000313" key="1">
    <source>
        <dbReference type="Proteomes" id="UP000887565"/>
    </source>
</evidence>
<sequence>MAYKILNAGLYWHDGLVKDSLIFGDFRGRKRKILSTLRPESTDIILPNSYLANNVIEFSSNRSKTYRRSAPEGKTIRFVAIHTDFICALTNWAAFQIRHYMSTMHLRYRGANKT</sequence>